<reference evidence="1 2" key="1">
    <citation type="submission" date="2018-08" db="EMBL/GenBank/DDBJ databases">
        <title>A genome reference for cultivated species of the human gut microbiota.</title>
        <authorList>
            <person name="Zou Y."/>
            <person name="Xue W."/>
            <person name="Luo G."/>
        </authorList>
    </citation>
    <scope>NUCLEOTIDE SEQUENCE [LARGE SCALE GENOMIC DNA]</scope>
    <source>
        <strain evidence="1 2">AF14-18</strain>
    </source>
</reference>
<evidence type="ECO:0000313" key="1">
    <source>
        <dbReference type="EMBL" id="RGV76153.1"/>
    </source>
</evidence>
<dbReference type="Proteomes" id="UP000284543">
    <property type="component" value="Unassembled WGS sequence"/>
</dbReference>
<accession>A0A412Z818</accession>
<dbReference type="AlphaFoldDB" id="A0A412Z818"/>
<organism evidence="1 2">
    <name type="scientific">Enterocloster bolteae</name>
    <dbReference type="NCBI Taxonomy" id="208479"/>
    <lineage>
        <taxon>Bacteria</taxon>
        <taxon>Bacillati</taxon>
        <taxon>Bacillota</taxon>
        <taxon>Clostridia</taxon>
        <taxon>Lachnospirales</taxon>
        <taxon>Lachnospiraceae</taxon>
        <taxon>Enterocloster</taxon>
    </lineage>
</organism>
<evidence type="ECO:0000313" key="2">
    <source>
        <dbReference type="Proteomes" id="UP000284543"/>
    </source>
</evidence>
<protein>
    <recommendedName>
        <fullName evidence="3">ChaN family lipoprotein</fullName>
    </recommendedName>
</protein>
<sequence length="756" mass="84227">MGHPNCFGIRHLSPAGAYHLRSFLDEKQPDLILVEGPSDFNGLMDDMVREETKPPFAVMAFTKDSPIRTVLYPFAEYSPEYQAIVWAKEHGAQCRFMDLPSDVFLGIRRAGEGQASPEHTSGSASEHVYRLLDRFNGEDGHETFWERVMEHSENHEAYRDGADAFGRQLRELTAGGDSDWPEILVREAYMRRKLEDALKEGFQAERIVAVTGAYHVAGLAGEEPAMTDAQMGLLPSVPCNVTLMPYSYYRLSTRSGYGAGNQAPAYYGMLWQALLEGDRDMGTYRYLTAISGYQRQHGFPVSSAGVIEAVELARSLACLKGYSVPSLRDLRDAAVTAMGHGSLPELALAIADTEIGMAVGELPQGVSRTCLQDDFYRQLRELKLEKYKTETAFTLNLDLREKLNVKSEAAAYRELRQSFFLHRLRVLGVHFAVLRKEQQEAATWAESWDIRWTPEVEIELVESALKGDTVAGAASFAMKEQAVKAEQIGEAADIIEAACCCGIPEMVAYATDILQGLSVEAAGFMELAGTAQSISAVVRFGNIRHLDSTPLLPVLNQMFLRACLVFLNSCTCGSQAEKGVMEAMDQLNSLCLHHDFLDEERFIRLLAETASRDDLNTGISGFAAAILLERGRMEEEELSRQVRRRLSRGIPAELGAGWFAGLSKKNRYALIARLDLWRELSAYMDTLDDQEFKRALVFLRRAFADFSSREKLDVAENLGEIWQVNTAQAGEILNGLLKGEEMELLDSLDGFDFDDI</sequence>
<evidence type="ECO:0008006" key="3">
    <source>
        <dbReference type="Google" id="ProtNLM"/>
    </source>
</evidence>
<name>A0A412Z818_9FIRM</name>
<gene>
    <name evidence="1" type="ORF">DWW02_12325</name>
</gene>
<dbReference type="Pfam" id="PF18934">
    <property type="entry name" value="DUF5682"/>
    <property type="match status" value="1"/>
</dbReference>
<dbReference type="EMBL" id="QRZM01000004">
    <property type="protein sequence ID" value="RGV76153.1"/>
    <property type="molecule type" value="Genomic_DNA"/>
</dbReference>
<comment type="caution">
    <text evidence="1">The sequence shown here is derived from an EMBL/GenBank/DDBJ whole genome shotgun (WGS) entry which is preliminary data.</text>
</comment>
<proteinExistence type="predicted"/>
<dbReference type="RefSeq" id="WP_118018662.1">
    <property type="nucleotide sequence ID" value="NZ_CAUHGS010000003.1"/>
</dbReference>
<dbReference type="InterPro" id="IPR043737">
    <property type="entry name" value="DUF5682"/>
</dbReference>